<dbReference type="AlphaFoldDB" id="A0AAN8H1M6"/>
<feature type="signal peptide" evidence="2">
    <location>
        <begin position="1"/>
        <end position="21"/>
    </location>
</feature>
<feature type="region of interest" description="Disordered" evidence="1">
    <location>
        <begin position="38"/>
        <end position="77"/>
    </location>
</feature>
<dbReference type="EMBL" id="JAURVH010001533">
    <property type="protein sequence ID" value="KAK5898582.1"/>
    <property type="molecule type" value="Genomic_DNA"/>
</dbReference>
<evidence type="ECO:0008006" key="5">
    <source>
        <dbReference type="Google" id="ProtNLM"/>
    </source>
</evidence>
<sequence length="77" mass="8594">MRNKQGFVCVWFPLCFPSVNSVEGWTWAKVRLWAPWTPRGPPVDPPWTPPGPPVTPRDPPRPSRPPAVPQSDAQDPG</sequence>
<gene>
    <name evidence="3" type="ORF">CgunFtcFv8_015987</name>
</gene>
<organism evidence="3 4">
    <name type="scientific">Champsocephalus gunnari</name>
    <name type="common">Mackerel icefish</name>
    <dbReference type="NCBI Taxonomy" id="52237"/>
    <lineage>
        <taxon>Eukaryota</taxon>
        <taxon>Metazoa</taxon>
        <taxon>Chordata</taxon>
        <taxon>Craniata</taxon>
        <taxon>Vertebrata</taxon>
        <taxon>Euteleostomi</taxon>
        <taxon>Actinopterygii</taxon>
        <taxon>Neopterygii</taxon>
        <taxon>Teleostei</taxon>
        <taxon>Neoteleostei</taxon>
        <taxon>Acanthomorphata</taxon>
        <taxon>Eupercaria</taxon>
        <taxon>Perciformes</taxon>
        <taxon>Notothenioidei</taxon>
        <taxon>Channichthyidae</taxon>
        <taxon>Champsocephalus</taxon>
    </lineage>
</organism>
<reference evidence="3 4" key="1">
    <citation type="journal article" date="2023" name="Mol. Biol. Evol.">
        <title>Genomics of Secondarily Temperate Adaptation in the Only Non-Antarctic Icefish.</title>
        <authorList>
            <person name="Rivera-Colon A.G."/>
            <person name="Rayamajhi N."/>
            <person name="Minhas B.F."/>
            <person name="Madrigal G."/>
            <person name="Bilyk K.T."/>
            <person name="Yoon V."/>
            <person name="Hune M."/>
            <person name="Gregory S."/>
            <person name="Cheng C.H.C."/>
            <person name="Catchen J.M."/>
        </authorList>
    </citation>
    <scope>NUCLEOTIDE SEQUENCE [LARGE SCALE GENOMIC DNA]</scope>
    <source>
        <tissue evidence="3">White muscle</tissue>
    </source>
</reference>
<keyword evidence="4" id="KW-1185">Reference proteome</keyword>
<proteinExistence type="predicted"/>
<feature type="chain" id="PRO_5043036227" description="Secreted protein" evidence="2">
    <location>
        <begin position="22"/>
        <end position="77"/>
    </location>
</feature>
<evidence type="ECO:0000313" key="4">
    <source>
        <dbReference type="Proteomes" id="UP001331515"/>
    </source>
</evidence>
<comment type="caution">
    <text evidence="3">The sequence shown here is derived from an EMBL/GenBank/DDBJ whole genome shotgun (WGS) entry which is preliminary data.</text>
</comment>
<feature type="compositionally biased region" description="Pro residues" evidence="1">
    <location>
        <begin position="38"/>
        <end position="68"/>
    </location>
</feature>
<protein>
    <recommendedName>
        <fullName evidence="5">Secreted protein</fullName>
    </recommendedName>
</protein>
<accession>A0AAN8H1M6</accession>
<evidence type="ECO:0000256" key="2">
    <source>
        <dbReference type="SAM" id="SignalP"/>
    </source>
</evidence>
<name>A0AAN8H1M6_CHAGU</name>
<dbReference type="Proteomes" id="UP001331515">
    <property type="component" value="Unassembled WGS sequence"/>
</dbReference>
<evidence type="ECO:0000313" key="3">
    <source>
        <dbReference type="EMBL" id="KAK5898582.1"/>
    </source>
</evidence>
<evidence type="ECO:0000256" key="1">
    <source>
        <dbReference type="SAM" id="MobiDB-lite"/>
    </source>
</evidence>
<keyword evidence="2" id="KW-0732">Signal</keyword>